<evidence type="ECO:0000313" key="2">
    <source>
        <dbReference type="EMBL" id="EYU42195.1"/>
    </source>
</evidence>
<name>A0A022RTD0_ERYGU</name>
<keyword evidence="1" id="KW-0812">Transmembrane</keyword>
<dbReference type="AlphaFoldDB" id="A0A022RTD0"/>
<reference evidence="2 3" key="1">
    <citation type="journal article" date="2013" name="Proc. Natl. Acad. Sci. U.S.A.">
        <title>Fine-scale variation in meiotic recombination in Mimulus inferred from population shotgun sequencing.</title>
        <authorList>
            <person name="Hellsten U."/>
            <person name="Wright K.M."/>
            <person name="Jenkins J."/>
            <person name="Shu S."/>
            <person name="Yuan Y."/>
            <person name="Wessler S.R."/>
            <person name="Schmutz J."/>
            <person name="Willis J.H."/>
            <person name="Rokhsar D.S."/>
        </authorList>
    </citation>
    <scope>NUCLEOTIDE SEQUENCE [LARGE SCALE GENOMIC DNA]</scope>
    <source>
        <strain evidence="3">cv. DUN x IM62</strain>
    </source>
</reference>
<dbReference type="EMBL" id="KI630308">
    <property type="protein sequence ID" value="EYU42195.1"/>
    <property type="molecule type" value="Genomic_DNA"/>
</dbReference>
<evidence type="ECO:0000256" key="1">
    <source>
        <dbReference type="SAM" id="Phobius"/>
    </source>
</evidence>
<accession>A0A022RTD0</accession>
<keyword evidence="3" id="KW-1185">Reference proteome</keyword>
<evidence type="ECO:0000313" key="3">
    <source>
        <dbReference type="Proteomes" id="UP000030748"/>
    </source>
</evidence>
<protein>
    <submittedName>
        <fullName evidence="2">Uncharacterized protein</fullName>
    </submittedName>
</protein>
<keyword evidence="1" id="KW-0472">Membrane</keyword>
<organism evidence="2 3">
    <name type="scientific">Erythranthe guttata</name>
    <name type="common">Yellow monkey flower</name>
    <name type="synonym">Mimulus guttatus</name>
    <dbReference type="NCBI Taxonomy" id="4155"/>
    <lineage>
        <taxon>Eukaryota</taxon>
        <taxon>Viridiplantae</taxon>
        <taxon>Streptophyta</taxon>
        <taxon>Embryophyta</taxon>
        <taxon>Tracheophyta</taxon>
        <taxon>Spermatophyta</taxon>
        <taxon>Magnoliopsida</taxon>
        <taxon>eudicotyledons</taxon>
        <taxon>Gunneridae</taxon>
        <taxon>Pentapetalae</taxon>
        <taxon>asterids</taxon>
        <taxon>lamiids</taxon>
        <taxon>Lamiales</taxon>
        <taxon>Phrymaceae</taxon>
        <taxon>Erythranthe</taxon>
    </lineage>
</organism>
<proteinExistence type="predicted"/>
<dbReference type="Proteomes" id="UP000030748">
    <property type="component" value="Unassembled WGS sequence"/>
</dbReference>
<gene>
    <name evidence="2" type="ORF">MIMGU_mgv11b024232mg</name>
</gene>
<feature type="transmembrane region" description="Helical" evidence="1">
    <location>
        <begin position="26"/>
        <end position="59"/>
    </location>
</feature>
<sequence>MIPGILFVHKSICVSSSLLKPSPNSLIYGVALQCYWMTFFPLFISFILLFFFFALYILLMFSSKFCVVELFELYIYILNHFSVI</sequence>
<keyword evidence="1" id="KW-1133">Transmembrane helix</keyword>